<evidence type="ECO:0000313" key="2">
    <source>
        <dbReference type="Proteomes" id="UP001266305"/>
    </source>
</evidence>
<keyword evidence="2" id="KW-1185">Reference proteome</keyword>
<comment type="caution">
    <text evidence="1">The sequence shown here is derived from an EMBL/GenBank/DDBJ whole genome shotgun (WGS) entry which is preliminary data.</text>
</comment>
<reference evidence="1 2" key="1">
    <citation type="submission" date="2023-05" db="EMBL/GenBank/DDBJ databases">
        <title>B98-5 Cell Line De Novo Hybrid Assembly: An Optical Mapping Approach.</title>
        <authorList>
            <person name="Kananen K."/>
            <person name="Auerbach J.A."/>
            <person name="Kautto E."/>
            <person name="Blachly J.S."/>
        </authorList>
    </citation>
    <scope>NUCLEOTIDE SEQUENCE [LARGE SCALE GENOMIC DNA]</scope>
    <source>
        <strain evidence="1">B95-8</strain>
        <tissue evidence="1">Cell line</tissue>
    </source>
</reference>
<accession>A0ABQ9V7M3</accession>
<dbReference type="Proteomes" id="UP001266305">
    <property type="component" value="Unassembled WGS sequence"/>
</dbReference>
<feature type="non-terminal residue" evidence="1">
    <location>
        <position position="70"/>
    </location>
</feature>
<proteinExistence type="predicted"/>
<organism evidence="1 2">
    <name type="scientific">Saguinus oedipus</name>
    <name type="common">Cotton-top tamarin</name>
    <name type="synonym">Oedipomidas oedipus</name>
    <dbReference type="NCBI Taxonomy" id="9490"/>
    <lineage>
        <taxon>Eukaryota</taxon>
        <taxon>Metazoa</taxon>
        <taxon>Chordata</taxon>
        <taxon>Craniata</taxon>
        <taxon>Vertebrata</taxon>
        <taxon>Euteleostomi</taxon>
        <taxon>Mammalia</taxon>
        <taxon>Eutheria</taxon>
        <taxon>Euarchontoglires</taxon>
        <taxon>Primates</taxon>
        <taxon>Haplorrhini</taxon>
        <taxon>Platyrrhini</taxon>
        <taxon>Cebidae</taxon>
        <taxon>Callitrichinae</taxon>
        <taxon>Saguinus</taxon>
    </lineage>
</organism>
<protein>
    <submittedName>
        <fullName evidence="1">Uncharacterized protein</fullName>
    </submittedName>
</protein>
<dbReference type="EMBL" id="JASSZA010000007">
    <property type="protein sequence ID" value="KAK2105335.1"/>
    <property type="molecule type" value="Genomic_DNA"/>
</dbReference>
<name>A0ABQ9V7M3_SAGOE</name>
<sequence length="70" mass="7822">CWETTVPEPTPQLELFVHRAWSLTTRARRDLGGQEPTHPQGVGITLQPEHRWCPASVATLQDAAPTHHFG</sequence>
<evidence type="ECO:0000313" key="1">
    <source>
        <dbReference type="EMBL" id="KAK2105335.1"/>
    </source>
</evidence>
<feature type="non-terminal residue" evidence="1">
    <location>
        <position position="1"/>
    </location>
</feature>
<gene>
    <name evidence="1" type="ORF">P7K49_014849</name>
</gene>